<organism evidence="4 5">
    <name type="scientific">Fulvitalea axinellae</name>
    <dbReference type="NCBI Taxonomy" id="1182444"/>
    <lineage>
        <taxon>Bacteria</taxon>
        <taxon>Pseudomonadati</taxon>
        <taxon>Bacteroidota</taxon>
        <taxon>Cytophagia</taxon>
        <taxon>Cytophagales</taxon>
        <taxon>Persicobacteraceae</taxon>
        <taxon>Fulvitalea</taxon>
    </lineage>
</organism>
<reference evidence="4 5" key="1">
    <citation type="submission" date="2021-12" db="EMBL/GenBank/DDBJ databases">
        <title>Genome sequencing of bacteria with rrn-lacking chromosome and rrn-plasmid.</title>
        <authorList>
            <person name="Anda M."/>
            <person name="Iwasaki W."/>
        </authorList>
    </citation>
    <scope>NUCLEOTIDE SEQUENCE [LARGE SCALE GENOMIC DNA]</scope>
    <source>
        <strain evidence="4 5">DSM 100852</strain>
        <plasmid evidence="4 5">pFA1</plasmid>
    </source>
</reference>
<feature type="modified residue" description="4-aspartylphosphate" evidence="1">
    <location>
        <position position="54"/>
    </location>
</feature>
<accession>A0AAU9D6I9</accession>
<dbReference type="AlphaFoldDB" id="A0AAU9D6I9"/>
<evidence type="ECO:0000259" key="3">
    <source>
        <dbReference type="PROSITE" id="PS50930"/>
    </source>
</evidence>
<feature type="domain" description="Response regulatory" evidence="2">
    <location>
        <begin position="3"/>
        <end position="114"/>
    </location>
</feature>
<dbReference type="RefSeq" id="WP_338394763.1">
    <property type="nucleotide sequence ID" value="NZ_AP025315.1"/>
</dbReference>
<dbReference type="Pfam" id="PF00072">
    <property type="entry name" value="Response_reg"/>
    <property type="match status" value="1"/>
</dbReference>
<dbReference type="InterPro" id="IPR007492">
    <property type="entry name" value="LytTR_DNA-bd_dom"/>
</dbReference>
<dbReference type="PANTHER" id="PTHR37299">
    <property type="entry name" value="TRANSCRIPTIONAL REGULATOR-RELATED"/>
    <property type="match status" value="1"/>
</dbReference>
<keyword evidence="1" id="KW-0597">Phosphoprotein</keyword>
<dbReference type="InterPro" id="IPR011006">
    <property type="entry name" value="CheY-like_superfamily"/>
</dbReference>
<evidence type="ECO:0000259" key="2">
    <source>
        <dbReference type="PROSITE" id="PS50110"/>
    </source>
</evidence>
<sequence length="235" mass="27197">MITCIIIEDQAPAQRILKKYIQDVGHLELSACFSDSVSALEYLKNNSVDLIFLDIHLPKISGLDFLTILPKRPKVILTTAYSEYALKGYELNVTDYLLKPFSFERFLQAVSKVKIETEDDNGNVQKEEPSNMDVLFVKSGHEHLGISVKSILYIRSELDYTEIFTENDKVLSSHSLRYWLDKMPKKTFTQVHKSYIVNVEKIRKVSGNQIFFQEGNPVPIGRTFRERLLNEYLQR</sequence>
<dbReference type="GO" id="GO:0000156">
    <property type="term" value="F:phosphorelay response regulator activity"/>
    <property type="evidence" value="ECO:0007669"/>
    <property type="project" value="InterPro"/>
</dbReference>
<dbReference type="SUPFAM" id="SSF52172">
    <property type="entry name" value="CheY-like"/>
    <property type="match status" value="1"/>
</dbReference>
<dbReference type="Pfam" id="PF04397">
    <property type="entry name" value="LytTR"/>
    <property type="match status" value="1"/>
</dbReference>
<keyword evidence="4" id="KW-0238">DNA-binding</keyword>
<gene>
    <name evidence="4" type="ORF">FUAX_40650</name>
</gene>
<dbReference type="InterPro" id="IPR001789">
    <property type="entry name" value="Sig_transdc_resp-reg_receiver"/>
</dbReference>
<keyword evidence="5" id="KW-1185">Reference proteome</keyword>
<dbReference type="PROSITE" id="PS50110">
    <property type="entry name" value="RESPONSE_REGULATORY"/>
    <property type="match status" value="1"/>
</dbReference>
<evidence type="ECO:0000313" key="4">
    <source>
        <dbReference type="EMBL" id="BDD11633.1"/>
    </source>
</evidence>
<name>A0AAU9D6I9_9BACT</name>
<evidence type="ECO:0000313" key="5">
    <source>
        <dbReference type="Proteomes" id="UP001348817"/>
    </source>
</evidence>
<dbReference type="Proteomes" id="UP001348817">
    <property type="component" value="Plasmid pFA1"/>
</dbReference>
<dbReference type="SMART" id="SM00850">
    <property type="entry name" value="LytTR"/>
    <property type="match status" value="1"/>
</dbReference>
<dbReference type="GO" id="GO:0003677">
    <property type="term" value="F:DNA binding"/>
    <property type="evidence" value="ECO:0007669"/>
    <property type="project" value="UniProtKB-KW"/>
</dbReference>
<dbReference type="EMBL" id="AP025315">
    <property type="protein sequence ID" value="BDD11633.1"/>
    <property type="molecule type" value="Genomic_DNA"/>
</dbReference>
<dbReference type="PANTHER" id="PTHR37299:SF1">
    <property type="entry name" value="STAGE 0 SPORULATION PROTEIN A HOMOLOG"/>
    <property type="match status" value="1"/>
</dbReference>
<evidence type="ECO:0000256" key="1">
    <source>
        <dbReference type="PROSITE-ProRule" id="PRU00169"/>
    </source>
</evidence>
<geneLocation type="plasmid" evidence="4 5">
    <name>pFA1</name>
</geneLocation>
<dbReference type="Gene3D" id="3.40.50.2300">
    <property type="match status" value="1"/>
</dbReference>
<protein>
    <submittedName>
        <fullName evidence="4">DNA-binding response regulator</fullName>
    </submittedName>
</protein>
<feature type="domain" description="HTH LytTR-type" evidence="3">
    <location>
        <begin position="135"/>
        <end position="205"/>
    </location>
</feature>
<dbReference type="InterPro" id="IPR046947">
    <property type="entry name" value="LytR-like"/>
</dbReference>
<dbReference type="KEGG" id="fax:FUAX_40650"/>
<dbReference type="Gene3D" id="2.40.50.1020">
    <property type="entry name" value="LytTr DNA-binding domain"/>
    <property type="match status" value="1"/>
</dbReference>
<dbReference type="SMART" id="SM00448">
    <property type="entry name" value="REC"/>
    <property type="match status" value="1"/>
</dbReference>
<dbReference type="PROSITE" id="PS50930">
    <property type="entry name" value="HTH_LYTTR"/>
    <property type="match status" value="1"/>
</dbReference>
<proteinExistence type="predicted"/>
<keyword evidence="4" id="KW-0614">Plasmid</keyword>